<dbReference type="AlphaFoldDB" id="A0A0M3I4A8"/>
<dbReference type="WBParaSite" id="ALUE_0001158701-mRNA-1">
    <property type="protein sequence ID" value="ALUE_0001158701-mRNA-1"/>
    <property type="gene ID" value="ALUE_0001158701"/>
</dbReference>
<accession>A0A0M3I4A8</accession>
<organism evidence="1 2">
    <name type="scientific">Ascaris lumbricoides</name>
    <name type="common">Giant roundworm</name>
    <dbReference type="NCBI Taxonomy" id="6252"/>
    <lineage>
        <taxon>Eukaryota</taxon>
        <taxon>Metazoa</taxon>
        <taxon>Ecdysozoa</taxon>
        <taxon>Nematoda</taxon>
        <taxon>Chromadorea</taxon>
        <taxon>Rhabditida</taxon>
        <taxon>Spirurina</taxon>
        <taxon>Ascaridomorpha</taxon>
        <taxon>Ascaridoidea</taxon>
        <taxon>Ascarididae</taxon>
        <taxon>Ascaris</taxon>
    </lineage>
</organism>
<evidence type="ECO:0000313" key="2">
    <source>
        <dbReference type="WBParaSite" id="ALUE_0001158701-mRNA-1"/>
    </source>
</evidence>
<proteinExistence type="predicted"/>
<protein>
    <submittedName>
        <fullName evidence="2">TerB domain-containing protein</fullName>
    </submittedName>
</protein>
<sequence>MKYFLQISQLCTEAEAIAANSFLDAEQSSAHIVRLVAMNLTNEEKDLINLWENLNDTLSERIFFLNKYENLPKDQYEQLTKSFSDVLNKFVTSDLKRSIASFLARLTLSEQNDLKMFGEKFDEEKLVTLIDDKLKEDNISVIERDEIRDYLKKLFMTNKST</sequence>
<evidence type="ECO:0000313" key="1">
    <source>
        <dbReference type="Proteomes" id="UP000036681"/>
    </source>
</evidence>
<name>A0A0M3I4A8_ASCLU</name>
<dbReference type="Proteomes" id="UP000036681">
    <property type="component" value="Unplaced"/>
</dbReference>
<reference evidence="2" key="1">
    <citation type="submission" date="2017-02" db="UniProtKB">
        <authorList>
            <consortium name="WormBaseParasite"/>
        </authorList>
    </citation>
    <scope>IDENTIFICATION</scope>
</reference>
<keyword evidence="1" id="KW-1185">Reference proteome</keyword>